<name>A0A7S8E8L1_9CHLR</name>
<evidence type="ECO:0000259" key="9">
    <source>
        <dbReference type="PROSITE" id="PS50110"/>
    </source>
</evidence>
<dbReference type="PROSITE" id="PS50110">
    <property type="entry name" value="RESPONSE_REGULATORY"/>
    <property type="match status" value="1"/>
</dbReference>
<dbReference type="EC" id="2.7.13.3" evidence="2"/>
<evidence type="ECO:0000313" key="11">
    <source>
        <dbReference type="Proteomes" id="UP000594468"/>
    </source>
</evidence>
<evidence type="ECO:0000256" key="2">
    <source>
        <dbReference type="ARBA" id="ARBA00012438"/>
    </source>
</evidence>
<sequence>MSQRPQTILVIEDDITTIRTLYDSLKPVGYRLLGARRAVEGLDIARRERPDMVLTSIYLPDMTGRELAVMLRSDTRFIKTPIVALSDNNATEERALSLAVGMTGFIDKPIDTVTIVEHIQYFMQGGQEGNFKNTQELETVRMTYLRDVVSRLEKRIRELEENNKELTAVDQIKDDFIRLAAHELRTPLTLITGYNKLLQDYPIFQGLVEQDHNASTFLEGLTESIDRMQSIVEEILTASRIITNRIDINVRDMDLGAIVQEVLDEFVFVVRERRLQIHFLRKDWPRIIYADPDLMRLTIRNLVSNAIKYTPDGGHIYLNCAFNGEIVQFSVRDTGIGIARDKQIGIFKRMQQINNVQLHSTSKTAFDGGGLGLGLSICHGIIDAHHGKIWVESEGQDRRALPGSEFFVEIPVEQPEMPKRRLHALMAQ</sequence>
<dbReference type="Pfam" id="PF02518">
    <property type="entry name" value="HATPase_c"/>
    <property type="match status" value="1"/>
</dbReference>
<protein>
    <recommendedName>
        <fullName evidence="2">histidine kinase</fullName>
        <ecNumber evidence="2">2.7.13.3</ecNumber>
    </recommendedName>
</protein>
<evidence type="ECO:0000259" key="8">
    <source>
        <dbReference type="PROSITE" id="PS50109"/>
    </source>
</evidence>
<proteinExistence type="predicted"/>
<dbReference type="GO" id="GO:0000155">
    <property type="term" value="F:phosphorelay sensor kinase activity"/>
    <property type="evidence" value="ECO:0007669"/>
    <property type="project" value="InterPro"/>
</dbReference>
<feature type="domain" description="Response regulatory" evidence="9">
    <location>
        <begin position="7"/>
        <end position="123"/>
    </location>
</feature>
<dbReference type="PANTHER" id="PTHR43547">
    <property type="entry name" value="TWO-COMPONENT HISTIDINE KINASE"/>
    <property type="match status" value="1"/>
</dbReference>
<dbReference type="InterPro" id="IPR003594">
    <property type="entry name" value="HATPase_dom"/>
</dbReference>
<dbReference type="SMART" id="SM00448">
    <property type="entry name" value="REC"/>
    <property type="match status" value="1"/>
</dbReference>
<dbReference type="InterPro" id="IPR011006">
    <property type="entry name" value="CheY-like_superfamily"/>
</dbReference>
<dbReference type="InterPro" id="IPR001789">
    <property type="entry name" value="Sig_transdc_resp-reg_receiver"/>
</dbReference>
<feature type="domain" description="Histidine kinase" evidence="8">
    <location>
        <begin position="179"/>
        <end position="414"/>
    </location>
</feature>
<evidence type="ECO:0000256" key="3">
    <source>
        <dbReference type="ARBA" id="ARBA00022553"/>
    </source>
</evidence>
<keyword evidence="4" id="KW-0808">Transferase</keyword>
<dbReference type="PRINTS" id="PR00344">
    <property type="entry name" value="BCTRLSENSOR"/>
</dbReference>
<dbReference type="AlphaFoldDB" id="A0A7S8E8L1"/>
<keyword evidence="7" id="KW-0175">Coiled coil</keyword>
<dbReference type="Gene3D" id="3.30.565.10">
    <property type="entry name" value="Histidine kinase-like ATPase, C-terminal domain"/>
    <property type="match status" value="1"/>
</dbReference>
<evidence type="ECO:0000256" key="6">
    <source>
        <dbReference type="PROSITE-ProRule" id="PRU00169"/>
    </source>
</evidence>
<dbReference type="InterPro" id="IPR036097">
    <property type="entry name" value="HisK_dim/P_sf"/>
</dbReference>
<organism evidence="10 11">
    <name type="scientific">Phototrophicus methaneseepsis</name>
    <dbReference type="NCBI Taxonomy" id="2710758"/>
    <lineage>
        <taxon>Bacteria</taxon>
        <taxon>Bacillati</taxon>
        <taxon>Chloroflexota</taxon>
        <taxon>Candidatus Thermofontia</taxon>
        <taxon>Phototrophicales</taxon>
        <taxon>Phototrophicaceae</taxon>
        <taxon>Phototrophicus</taxon>
    </lineage>
</organism>
<keyword evidence="3" id="KW-0597">Phosphoprotein</keyword>
<keyword evidence="5" id="KW-0902">Two-component regulatory system</keyword>
<gene>
    <name evidence="10" type="ORF">G4Y79_22375</name>
</gene>
<evidence type="ECO:0000313" key="10">
    <source>
        <dbReference type="EMBL" id="QPC82398.1"/>
    </source>
</evidence>
<dbReference type="SUPFAM" id="SSF47384">
    <property type="entry name" value="Homodimeric domain of signal transducing histidine kinase"/>
    <property type="match status" value="1"/>
</dbReference>
<keyword evidence="4" id="KW-0418">Kinase</keyword>
<dbReference type="InterPro" id="IPR004358">
    <property type="entry name" value="Sig_transdc_His_kin-like_C"/>
</dbReference>
<dbReference type="Pfam" id="PF00512">
    <property type="entry name" value="HisKA"/>
    <property type="match status" value="1"/>
</dbReference>
<dbReference type="SUPFAM" id="SSF55874">
    <property type="entry name" value="ATPase domain of HSP90 chaperone/DNA topoisomerase II/histidine kinase"/>
    <property type="match status" value="1"/>
</dbReference>
<dbReference type="SMART" id="SM00388">
    <property type="entry name" value="HisKA"/>
    <property type="match status" value="1"/>
</dbReference>
<dbReference type="SMART" id="SM00387">
    <property type="entry name" value="HATPase_c"/>
    <property type="match status" value="1"/>
</dbReference>
<dbReference type="Gene3D" id="3.40.50.2300">
    <property type="match status" value="1"/>
</dbReference>
<dbReference type="PANTHER" id="PTHR43547:SF2">
    <property type="entry name" value="HYBRID SIGNAL TRANSDUCTION HISTIDINE KINASE C"/>
    <property type="match status" value="1"/>
</dbReference>
<accession>A0A7S8E8L1</accession>
<evidence type="ECO:0000256" key="7">
    <source>
        <dbReference type="SAM" id="Coils"/>
    </source>
</evidence>
<evidence type="ECO:0000256" key="5">
    <source>
        <dbReference type="ARBA" id="ARBA00023012"/>
    </source>
</evidence>
<evidence type="ECO:0000256" key="1">
    <source>
        <dbReference type="ARBA" id="ARBA00000085"/>
    </source>
</evidence>
<dbReference type="PROSITE" id="PS50109">
    <property type="entry name" value="HIS_KIN"/>
    <property type="match status" value="1"/>
</dbReference>
<dbReference type="EMBL" id="CP062983">
    <property type="protein sequence ID" value="QPC82398.1"/>
    <property type="molecule type" value="Genomic_DNA"/>
</dbReference>
<dbReference type="CDD" id="cd00082">
    <property type="entry name" value="HisKA"/>
    <property type="match status" value="1"/>
</dbReference>
<dbReference type="Gene3D" id="1.10.287.130">
    <property type="match status" value="1"/>
</dbReference>
<evidence type="ECO:0000256" key="4">
    <source>
        <dbReference type="ARBA" id="ARBA00022777"/>
    </source>
</evidence>
<dbReference type="RefSeq" id="WP_195170467.1">
    <property type="nucleotide sequence ID" value="NZ_CP062983.1"/>
</dbReference>
<dbReference type="Pfam" id="PF00072">
    <property type="entry name" value="Response_reg"/>
    <property type="match status" value="1"/>
</dbReference>
<comment type="caution">
    <text evidence="6">Lacks conserved residue(s) required for the propagation of feature annotation.</text>
</comment>
<dbReference type="KEGG" id="pmet:G4Y79_22375"/>
<dbReference type="Proteomes" id="UP000594468">
    <property type="component" value="Chromosome"/>
</dbReference>
<dbReference type="SUPFAM" id="SSF52172">
    <property type="entry name" value="CheY-like"/>
    <property type="match status" value="1"/>
</dbReference>
<feature type="coiled-coil region" evidence="7">
    <location>
        <begin position="142"/>
        <end position="169"/>
    </location>
</feature>
<dbReference type="InterPro" id="IPR005467">
    <property type="entry name" value="His_kinase_dom"/>
</dbReference>
<dbReference type="InterPro" id="IPR003661">
    <property type="entry name" value="HisK_dim/P_dom"/>
</dbReference>
<comment type="catalytic activity">
    <reaction evidence="1">
        <text>ATP + protein L-histidine = ADP + protein N-phospho-L-histidine.</text>
        <dbReference type="EC" id="2.7.13.3"/>
    </reaction>
</comment>
<reference evidence="10 11" key="1">
    <citation type="submission" date="2020-02" db="EMBL/GenBank/DDBJ databases">
        <authorList>
            <person name="Zheng R.K."/>
            <person name="Sun C.M."/>
        </authorList>
    </citation>
    <scope>NUCLEOTIDE SEQUENCE [LARGE SCALE GENOMIC DNA]</scope>
    <source>
        <strain evidence="11">rifampicinis</strain>
    </source>
</reference>
<keyword evidence="11" id="KW-1185">Reference proteome</keyword>
<dbReference type="InterPro" id="IPR036890">
    <property type="entry name" value="HATPase_C_sf"/>
</dbReference>